<dbReference type="Pfam" id="PF01343">
    <property type="entry name" value="Peptidase_S49"/>
    <property type="match status" value="2"/>
</dbReference>
<evidence type="ECO:0000256" key="3">
    <source>
        <dbReference type="ARBA" id="ARBA00022801"/>
    </source>
</evidence>
<dbReference type="PANTHER" id="PTHR33209:SF1">
    <property type="entry name" value="PEPTIDASE S49 DOMAIN-CONTAINING PROTEIN"/>
    <property type="match status" value="1"/>
</dbReference>
<evidence type="ECO:0000256" key="4">
    <source>
        <dbReference type="ARBA" id="ARBA00022825"/>
    </source>
</evidence>
<evidence type="ECO:0000259" key="5">
    <source>
        <dbReference type="Pfam" id="PF01343"/>
    </source>
</evidence>
<dbReference type="NCBIfam" id="TIGR00706">
    <property type="entry name" value="SppA_dom"/>
    <property type="match status" value="1"/>
</dbReference>
<keyword evidence="3" id="KW-0378">Hydrolase</keyword>
<dbReference type="GO" id="GO:0008236">
    <property type="term" value="F:serine-type peptidase activity"/>
    <property type="evidence" value="ECO:0007669"/>
    <property type="project" value="UniProtKB-KW"/>
</dbReference>
<dbReference type="InterPro" id="IPR029045">
    <property type="entry name" value="ClpP/crotonase-like_dom_sf"/>
</dbReference>
<reference evidence="6" key="1">
    <citation type="journal article" date="2020" name="mSystems">
        <title>Genome- and Community-Level Interaction Insights into Carbon Utilization and Element Cycling Functions of Hydrothermarchaeota in Hydrothermal Sediment.</title>
        <authorList>
            <person name="Zhou Z."/>
            <person name="Liu Y."/>
            <person name="Xu W."/>
            <person name="Pan J."/>
            <person name="Luo Z.H."/>
            <person name="Li M."/>
        </authorList>
    </citation>
    <scope>NUCLEOTIDE SEQUENCE [LARGE SCALE GENOMIC DNA]</scope>
    <source>
        <strain evidence="6">SpSt-381</strain>
    </source>
</reference>
<protein>
    <submittedName>
        <fullName evidence="6">Signal peptide peptidase SppA</fullName>
    </submittedName>
</protein>
<dbReference type="EMBL" id="DSQF01000026">
    <property type="protein sequence ID" value="HGZ44311.1"/>
    <property type="molecule type" value="Genomic_DNA"/>
</dbReference>
<dbReference type="GO" id="GO:0006508">
    <property type="term" value="P:proteolysis"/>
    <property type="evidence" value="ECO:0007669"/>
    <property type="project" value="UniProtKB-KW"/>
</dbReference>
<accession>A0A832I410</accession>
<evidence type="ECO:0000256" key="1">
    <source>
        <dbReference type="ARBA" id="ARBA00008683"/>
    </source>
</evidence>
<sequence>MLSAAALACAVAPARPQAPLPIPPVLGHESVAAAEGAPAALFNPAALGSRYPAEALFWSTQVPGRASDWGGILMRGGAALHGRRLAPGVQEWGLAAGWGRERERSGLGVTWRVDTETRDFVADLAFGTRARPAPWLSAGLLAEHLAEPAFRGARLPRTYTAGLALRPLALARPLAHGWGTRLTVTADVLWVEGAGRGEALGRFGAEFEPVPGIVLRGAVDGARGVRVGLGLLGVRTALHGHAARVDGARASETWALSAHEGEDRTVLAPAAARRVGTLRLAGRLADEAIAEVSLFGASRSVAVGPLHRALAGALEDPLTRGVLLELGGLSGMAHVEELRPRIARLRAAGKPVVAYLETGGGRADLYLAAACDRIVASEEALFTALGLSADQRSYRPFLARLGVRVDRASIGDYKSANRELSRDSVGAADREALDHTLDVLQETFVATFAADRGVARERVLAALDGRAWSSAQLAALGVVDSVGYREDALRVLGRLAGLGARPRTARLARLVPAARAWTLPGRVAVVYASGEIVNGRSGAGLLADATLGAETLAAQLERAFKHREVRAVVLRVESPGGYVTASNLMRHAAERWKRETGKPLVVSMGRVAASGGYYLATPADRILANRFTATGSIGVVALRPSLEGLFERQGIRQDFFDRGEYMGGWSLGRDWEPRHQAAADSFVARSYEVFLDKVAAGRRLPLERVREAAQGRLWYGEDARARGLVDAIGGLEDAIGEARRLAGIPAGERIRPLEFRRPRPGFVDRLIGDALIGAWARLTAPLAAGGPMYLAEGVPGD</sequence>
<evidence type="ECO:0000313" key="6">
    <source>
        <dbReference type="EMBL" id="HGZ44311.1"/>
    </source>
</evidence>
<evidence type="ECO:0000256" key="2">
    <source>
        <dbReference type="ARBA" id="ARBA00022670"/>
    </source>
</evidence>
<gene>
    <name evidence="6" type="primary">sppA</name>
    <name evidence="6" type="ORF">ENR23_13005</name>
</gene>
<feature type="domain" description="Peptidase S49" evidence="5">
    <location>
        <begin position="345"/>
        <end position="497"/>
    </location>
</feature>
<keyword evidence="4" id="KW-0720">Serine protease</keyword>
<organism evidence="6">
    <name type="scientific">Eiseniibacteriota bacterium</name>
    <dbReference type="NCBI Taxonomy" id="2212470"/>
    <lineage>
        <taxon>Bacteria</taxon>
        <taxon>Candidatus Eiseniibacteriota</taxon>
    </lineage>
</organism>
<name>A0A832I410_UNCEI</name>
<dbReference type="InterPro" id="IPR004635">
    <property type="entry name" value="Pept_S49_SppA"/>
</dbReference>
<dbReference type="InterPro" id="IPR047272">
    <property type="entry name" value="S49_SppA_C"/>
</dbReference>
<dbReference type="PANTHER" id="PTHR33209">
    <property type="entry name" value="PROTEASE 4"/>
    <property type="match status" value="1"/>
</dbReference>
<dbReference type="Gene3D" id="6.20.330.10">
    <property type="match status" value="1"/>
</dbReference>
<dbReference type="AlphaFoldDB" id="A0A832I410"/>
<dbReference type="InterPro" id="IPR002142">
    <property type="entry name" value="Peptidase_S49"/>
</dbReference>
<comment type="similarity">
    <text evidence="1">Belongs to the peptidase S49 family.</text>
</comment>
<proteinExistence type="inferred from homology"/>
<keyword evidence="2" id="KW-0645">Protease</keyword>
<feature type="domain" description="Peptidase S49" evidence="5">
    <location>
        <begin position="594"/>
        <end position="743"/>
    </location>
</feature>
<dbReference type="SUPFAM" id="SSF52096">
    <property type="entry name" value="ClpP/crotonase"/>
    <property type="match status" value="2"/>
</dbReference>
<dbReference type="CDD" id="cd07023">
    <property type="entry name" value="S49_Sppa_N_C"/>
    <property type="match status" value="1"/>
</dbReference>
<comment type="caution">
    <text evidence="6">The sequence shown here is derived from an EMBL/GenBank/DDBJ whole genome shotgun (WGS) entry which is preliminary data.</text>
</comment>
<dbReference type="Gene3D" id="3.90.226.10">
    <property type="entry name" value="2-enoyl-CoA Hydratase, Chain A, domain 1"/>
    <property type="match status" value="2"/>
</dbReference>